<evidence type="ECO:0000313" key="3">
    <source>
        <dbReference type="EMBL" id="KAL2654267.1"/>
    </source>
</evidence>
<feature type="region of interest" description="Disordered" evidence="2">
    <location>
        <begin position="83"/>
        <end position="117"/>
    </location>
</feature>
<protein>
    <submittedName>
        <fullName evidence="3">Uncharacterized protein</fullName>
    </submittedName>
</protein>
<dbReference type="InterPro" id="IPR003676">
    <property type="entry name" value="SAUR_fam"/>
</dbReference>
<dbReference type="EMBL" id="JBHFFA010000001">
    <property type="protein sequence ID" value="KAL2654267.1"/>
    <property type="molecule type" value="Genomic_DNA"/>
</dbReference>
<dbReference type="AlphaFoldDB" id="A0ABD1ZSH9"/>
<name>A0ABD1ZSH9_9MARC</name>
<keyword evidence="4" id="KW-1185">Reference proteome</keyword>
<evidence type="ECO:0000256" key="1">
    <source>
        <dbReference type="ARBA" id="ARBA00006974"/>
    </source>
</evidence>
<comment type="similarity">
    <text evidence="1">Belongs to the ARG7 family.</text>
</comment>
<feature type="compositionally biased region" description="Basic and acidic residues" evidence="2">
    <location>
        <begin position="32"/>
        <end position="46"/>
    </location>
</feature>
<proteinExistence type="inferred from homology"/>
<evidence type="ECO:0000256" key="2">
    <source>
        <dbReference type="SAM" id="MobiDB-lite"/>
    </source>
</evidence>
<comment type="caution">
    <text evidence="3">The sequence shown here is derived from an EMBL/GenBank/DDBJ whole genome shotgun (WGS) entry which is preliminary data.</text>
</comment>
<sequence>MLTLVHKLNMSSLVIDSDPGSPRGRSAAADSPRGRNLESPRGRNVESPRSGKGFSWSFVTRSSASSPGRNAVDAFSTTSQSSADSICESRSSSSSSSTCAASESCSSPGSATSSPRSKLIRSLFSSAGKPLKARKPAILDKMPFGKRSEYLTVYVGVRIEQSEKFVVSKRLLDHPLIRVLMQCSEDEFGEDYTVKSGVAIVCDPALFVEVVRAVDDEIWSTLNSQVEEGDKCEETDI</sequence>
<reference evidence="3 4" key="1">
    <citation type="submission" date="2024-09" db="EMBL/GenBank/DDBJ databases">
        <title>Chromosome-scale assembly of Riccia fluitans.</title>
        <authorList>
            <person name="Paukszto L."/>
            <person name="Sawicki J."/>
            <person name="Karawczyk K."/>
            <person name="Piernik-Szablinska J."/>
            <person name="Szczecinska M."/>
            <person name="Mazdziarz M."/>
        </authorList>
    </citation>
    <scope>NUCLEOTIDE SEQUENCE [LARGE SCALE GENOMIC DNA]</scope>
    <source>
        <strain evidence="3">Rf_01</strain>
        <tissue evidence="3">Aerial parts of the thallus</tissue>
    </source>
</reference>
<organism evidence="3 4">
    <name type="scientific">Riccia fluitans</name>
    <dbReference type="NCBI Taxonomy" id="41844"/>
    <lineage>
        <taxon>Eukaryota</taxon>
        <taxon>Viridiplantae</taxon>
        <taxon>Streptophyta</taxon>
        <taxon>Embryophyta</taxon>
        <taxon>Marchantiophyta</taxon>
        <taxon>Marchantiopsida</taxon>
        <taxon>Marchantiidae</taxon>
        <taxon>Marchantiales</taxon>
        <taxon>Ricciaceae</taxon>
        <taxon>Riccia</taxon>
    </lineage>
</organism>
<gene>
    <name evidence="3" type="ORF">R1flu_022395</name>
</gene>
<dbReference type="Proteomes" id="UP001605036">
    <property type="component" value="Unassembled WGS sequence"/>
</dbReference>
<evidence type="ECO:0000313" key="4">
    <source>
        <dbReference type="Proteomes" id="UP001605036"/>
    </source>
</evidence>
<accession>A0ABD1ZSH9</accession>
<feature type="region of interest" description="Disordered" evidence="2">
    <location>
        <begin position="13"/>
        <end position="56"/>
    </location>
</feature>
<dbReference type="Pfam" id="PF02519">
    <property type="entry name" value="Auxin_inducible"/>
    <property type="match status" value="1"/>
</dbReference>